<evidence type="ECO:0000256" key="8">
    <source>
        <dbReference type="ARBA" id="ARBA00023136"/>
    </source>
</evidence>
<feature type="compositionally biased region" description="Basic and acidic residues" evidence="9">
    <location>
        <begin position="1"/>
        <end position="18"/>
    </location>
</feature>
<feature type="transmembrane region" description="Helical" evidence="10">
    <location>
        <begin position="240"/>
        <end position="256"/>
    </location>
</feature>
<dbReference type="NCBIfam" id="TIGR00727">
    <property type="entry name" value="ISP4_OPT"/>
    <property type="match status" value="1"/>
</dbReference>
<evidence type="ECO:0000313" key="11">
    <source>
        <dbReference type="EMBL" id="KAH7014028.1"/>
    </source>
</evidence>
<keyword evidence="8 10" id="KW-0472">Membrane</keyword>
<evidence type="ECO:0000256" key="9">
    <source>
        <dbReference type="SAM" id="MobiDB-lite"/>
    </source>
</evidence>
<feature type="transmembrane region" description="Helical" evidence="10">
    <location>
        <begin position="471"/>
        <end position="492"/>
    </location>
</feature>
<dbReference type="Pfam" id="PF03169">
    <property type="entry name" value="OPT"/>
    <property type="match status" value="1"/>
</dbReference>
<reference evidence="11 12" key="1">
    <citation type="journal article" date="2021" name="Nat. Commun.">
        <title>Genetic determinants of endophytism in the Arabidopsis root mycobiome.</title>
        <authorList>
            <person name="Mesny F."/>
            <person name="Miyauchi S."/>
            <person name="Thiergart T."/>
            <person name="Pickel B."/>
            <person name="Atanasova L."/>
            <person name="Karlsson M."/>
            <person name="Huettel B."/>
            <person name="Barry K.W."/>
            <person name="Haridas S."/>
            <person name="Chen C."/>
            <person name="Bauer D."/>
            <person name="Andreopoulos W."/>
            <person name="Pangilinan J."/>
            <person name="LaButti K."/>
            <person name="Riley R."/>
            <person name="Lipzen A."/>
            <person name="Clum A."/>
            <person name="Drula E."/>
            <person name="Henrissat B."/>
            <person name="Kohler A."/>
            <person name="Grigoriev I.V."/>
            <person name="Martin F.M."/>
            <person name="Hacquard S."/>
        </authorList>
    </citation>
    <scope>NUCLEOTIDE SEQUENCE [LARGE SCALE GENOMIC DNA]</scope>
    <source>
        <strain evidence="11 12">MPI-SDFR-AT-0080</strain>
    </source>
</reference>
<comment type="similarity">
    <text evidence="2">Belongs to the oligopeptide OPT transporter family.</text>
</comment>
<evidence type="ECO:0000313" key="12">
    <source>
        <dbReference type="Proteomes" id="UP000774617"/>
    </source>
</evidence>
<evidence type="ECO:0000256" key="5">
    <source>
        <dbReference type="ARBA" id="ARBA00022856"/>
    </source>
</evidence>
<comment type="caution">
    <text evidence="11">The sequence shown here is derived from an EMBL/GenBank/DDBJ whole genome shotgun (WGS) entry which is preliminary data.</text>
</comment>
<evidence type="ECO:0000256" key="2">
    <source>
        <dbReference type="ARBA" id="ARBA00008807"/>
    </source>
</evidence>
<evidence type="ECO:0000256" key="10">
    <source>
        <dbReference type="SAM" id="Phobius"/>
    </source>
</evidence>
<organism evidence="11 12">
    <name type="scientific">Macrophomina phaseolina</name>
    <dbReference type="NCBI Taxonomy" id="35725"/>
    <lineage>
        <taxon>Eukaryota</taxon>
        <taxon>Fungi</taxon>
        <taxon>Dikarya</taxon>
        <taxon>Ascomycota</taxon>
        <taxon>Pezizomycotina</taxon>
        <taxon>Dothideomycetes</taxon>
        <taxon>Dothideomycetes incertae sedis</taxon>
        <taxon>Botryosphaeriales</taxon>
        <taxon>Botryosphaeriaceae</taxon>
        <taxon>Macrophomina</taxon>
    </lineage>
</organism>
<feature type="transmembrane region" description="Helical" evidence="10">
    <location>
        <begin position="624"/>
        <end position="641"/>
    </location>
</feature>
<proteinExistence type="inferred from homology"/>
<feature type="transmembrane region" description="Helical" evidence="10">
    <location>
        <begin position="161"/>
        <end position="181"/>
    </location>
</feature>
<evidence type="ECO:0000256" key="4">
    <source>
        <dbReference type="ARBA" id="ARBA00022692"/>
    </source>
</evidence>
<feature type="transmembrane region" description="Helical" evidence="10">
    <location>
        <begin position="314"/>
        <end position="336"/>
    </location>
</feature>
<keyword evidence="12" id="KW-1185">Reference proteome</keyword>
<evidence type="ECO:0000256" key="7">
    <source>
        <dbReference type="ARBA" id="ARBA00022989"/>
    </source>
</evidence>
<dbReference type="PANTHER" id="PTHR22601">
    <property type="entry name" value="ISP4 LIKE PROTEIN"/>
    <property type="match status" value="1"/>
</dbReference>
<dbReference type="Proteomes" id="UP000774617">
    <property type="component" value="Unassembled WGS sequence"/>
</dbReference>
<sequence>MASTKEEGAVDVRSDTERAQNQQQDSDISTQRLEILSAAGISFGSDDDDLPCLTLRMWVIGIGFCLLGSGLNTLYTFRTPSITLSQSAVQFLAFPIGKAWERIIPDCTIKLLGWQLHLNRGRFNHKENILIFVLANLSFFARLSADVLTEQRVFYGVDAGWAFEIIITLATILFGFSLAGLSRAILVEPPEILWPGVFGDTALNHALHFAGRKDNGERHLRQVRDMIVESRTGCWRTSRYAFFLIAFSVSFMWYWLPDFLFPALGYFTIVCWIAPKNPVVNQIFGMKSGIGLFPLTLDWSQIAYISSPLVAPPWAIFNVLASLVFWIYLVSPALYYSNTWFSGFLPIQSNSVFDNTASIYNVSKVIDRRDGFTFSEEKYAAYSPLYMPITYALNMFGLSFATIPALLIWIYLEKAKEIGVAIRGFLKTEHHRGNHGSSNPVPSWWYIASGMLSLGLAMFACEYYPVQLRWYGALFAFFVSCVFFVPLAMVYATTNLKINIDIFCRIIAGYVFEGKVLANTWFFDLGYVSGVKGLQFAQDLKLGHYCNIPARTLFIVQLIGLVVSTISQVGVVNWAIHHIPDICSTDAPNGFTCPFSRTHFNTSIIWGAIGPRRFFSIQSTYHPLLYFFLLGGSLPVVVWLLKRRNPAGIWRHVHVPLFLGGLNYIPPASGTDYGSWAAVGLLSGVIIKQRARKWWRRYNFVLSSALDCSVAIAGVVIFFAVFYTGASKDFSWWGTNVYKNTCDWKACPYRSLGSGETFGTGK</sequence>
<comment type="subcellular location">
    <subcellularLocation>
        <location evidence="1">Membrane</location>
        <topology evidence="1">Multi-pass membrane protein</topology>
    </subcellularLocation>
</comment>
<feature type="transmembrane region" description="Helical" evidence="10">
    <location>
        <begin position="55"/>
        <end position="77"/>
    </location>
</feature>
<name>A0ABQ8FTJ5_9PEZI</name>
<keyword evidence="3" id="KW-0813">Transport</keyword>
<keyword evidence="4 10" id="KW-0812">Transmembrane</keyword>
<keyword evidence="6" id="KW-0653">Protein transport</keyword>
<feature type="transmembrane region" description="Helical" evidence="10">
    <location>
        <begin position="698"/>
        <end position="723"/>
    </location>
</feature>
<feature type="transmembrane region" description="Helical" evidence="10">
    <location>
        <begin position="391"/>
        <end position="412"/>
    </location>
</feature>
<accession>A0ABQ8FTJ5</accession>
<feature type="transmembrane region" description="Helical" evidence="10">
    <location>
        <begin position="444"/>
        <end position="464"/>
    </location>
</feature>
<feature type="transmembrane region" description="Helical" evidence="10">
    <location>
        <begin position="129"/>
        <end position="149"/>
    </location>
</feature>
<dbReference type="InterPro" id="IPR004813">
    <property type="entry name" value="OPT"/>
</dbReference>
<keyword evidence="5" id="KW-0571">Peptide transport</keyword>
<dbReference type="NCBIfam" id="TIGR00728">
    <property type="entry name" value="OPT_sfam"/>
    <property type="match status" value="1"/>
</dbReference>
<evidence type="ECO:0000256" key="1">
    <source>
        <dbReference type="ARBA" id="ARBA00004141"/>
    </source>
</evidence>
<evidence type="ECO:0000256" key="3">
    <source>
        <dbReference type="ARBA" id="ARBA00022448"/>
    </source>
</evidence>
<dbReference type="EMBL" id="JAGTJR010000083">
    <property type="protein sequence ID" value="KAH7014028.1"/>
    <property type="molecule type" value="Genomic_DNA"/>
</dbReference>
<keyword evidence="7 10" id="KW-1133">Transmembrane helix</keyword>
<gene>
    <name evidence="11" type="ORF">B0J12DRAFT_714803</name>
</gene>
<feature type="region of interest" description="Disordered" evidence="9">
    <location>
        <begin position="1"/>
        <end position="27"/>
    </location>
</feature>
<dbReference type="InterPro" id="IPR004648">
    <property type="entry name" value="Oligpept_transpt"/>
</dbReference>
<evidence type="ECO:0000256" key="6">
    <source>
        <dbReference type="ARBA" id="ARBA00022927"/>
    </source>
</evidence>
<protein>
    <submittedName>
        <fullName evidence="11">OPT oligopeptide transporter protein-domain-containing protein</fullName>
    </submittedName>
</protein>